<dbReference type="SUPFAM" id="SSF52833">
    <property type="entry name" value="Thioredoxin-like"/>
    <property type="match status" value="1"/>
</dbReference>
<dbReference type="CDD" id="cd03024">
    <property type="entry name" value="DsbA_FrnE"/>
    <property type="match status" value="1"/>
</dbReference>
<name>A0ABY1NPW5_9HYPH</name>
<evidence type="ECO:0000313" key="2">
    <source>
        <dbReference type="EMBL" id="SMP15270.1"/>
    </source>
</evidence>
<dbReference type="RefSeq" id="WP_155194508.1">
    <property type="nucleotide sequence ID" value="NZ_BAAAEA010000003.1"/>
</dbReference>
<dbReference type="Gene3D" id="3.40.30.10">
    <property type="entry name" value="Glutaredoxin"/>
    <property type="match status" value="1"/>
</dbReference>
<dbReference type="PANTHER" id="PTHR13887:SF41">
    <property type="entry name" value="THIOREDOXIN SUPERFAMILY PROTEIN"/>
    <property type="match status" value="1"/>
</dbReference>
<dbReference type="InterPro" id="IPR001853">
    <property type="entry name" value="DSBA-like_thioredoxin_dom"/>
</dbReference>
<dbReference type="Proteomes" id="UP001157914">
    <property type="component" value="Unassembled WGS sequence"/>
</dbReference>
<reference evidence="2 3" key="1">
    <citation type="submission" date="2017-05" db="EMBL/GenBank/DDBJ databases">
        <authorList>
            <person name="Varghese N."/>
            <person name="Submissions S."/>
        </authorList>
    </citation>
    <scope>NUCLEOTIDE SEQUENCE [LARGE SCALE GENOMIC DNA]</scope>
    <source>
        <strain evidence="2 3">DSM 15949</strain>
    </source>
</reference>
<sequence>MQEMPPITIDVVSDVMCPWCFIGKRRLEAAIRAVPDLDIQVRWHPFQLDSTLPKTGKDRQQYLNDKFGGADRARHVYSQIELAGKSEGIDFAFDKIKLSPNTLDCHRLILWSRADDLQDEVVELLFRAYFLNGENLADAKVLVRISEEAGMQSDLVEHLLATETDLDKTRQQIEKAQESGVTGVPCFIIDSRFVVAGAEKPETLAAALTHANETRTSADMPSFGSS</sequence>
<protein>
    <submittedName>
        <fullName evidence="2">Predicted dithiol-disulfide isomerase, DsbA family</fullName>
    </submittedName>
</protein>
<dbReference type="EMBL" id="FXTT01000002">
    <property type="protein sequence ID" value="SMP15270.1"/>
    <property type="molecule type" value="Genomic_DNA"/>
</dbReference>
<organism evidence="2 3">
    <name type="scientific">Roseibium denhamense</name>
    <dbReference type="NCBI Taxonomy" id="76305"/>
    <lineage>
        <taxon>Bacteria</taxon>
        <taxon>Pseudomonadati</taxon>
        <taxon>Pseudomonadota</taxon>
        <taxon>Alphaproteobacteria</taxon>
        <taxon>Hyphomicrobiales</taxon>
        <taxon>Stappiaceae</taxon>
        <taxon>Roseibium</taxon>
    </lineage>
</organism>
<dbReference type="GO" id="GO:0016853">
    <property type="term" value="F:isomerase activity"/>
    <property type="evidence" value="ECO:0007669"/>
    <property type="project" value="UniProtKB-KW"/>
</dbReference>
<evidence type="ECO:0000259" key="1">
    <source>
        <dbReference type="Pfam" id="PF01323"/>
    </source>
</evidence>
<dbReference type="InterPro" id="IPR036249">
    <property type="entry name" value="Thioredoxin-like_sf"/>
</dbReference>
<keyword evidence="3" id="KW-1185">Reference proteome</keyword>
<gene>
    <name evidence="2" type="ORF">SAMN06265374_1559</name>
</gene>
<accession>A0ABY1NPW5</accession>
<dbReference type="Pfam" id="PF01323">
    <property type="entry name" value="DSBA"/>
    <property type="match status" value="1"/>
</dbReference>
<comment type="caution">
    <text evidence="2">The sequence shown here is derived from an EMBL/GenBank/DDBJ whole genome shotgun (WGS) entry which is preliminary data.</text>
</comment>
<evidence type="ECO:0000313" key="3">
    <source>
        <dbReference type="Proteomes" id="UP001157914"/>
    </source>
</evidence>
<feature type="domain" description="DSBA-like thioredoxin" evidence="1">
    <location>
        <begin position="8"/>
        <end position="208"/>
    </location>
</feature>
<keyword evidence="2" id="KW-0413">Isomerase</keyword>
<dbReference type="PANTHER" id="PTHR13887">
    <property type="entry name" value="GLUTATHIONE S-TRANSFERASE KAPPA"/>
    <property type="match status" value="1"/>
</dbReference>
<proteinExistence type="predicted"/>